<dbReference type="EMBL" id="GCHU01005314">
    <property type="protein sequence ID" value="JAG88841.1"/>
    <property type="molecule type" value="Transcribed_RNA"/>
</dbReference>
<dbReference type="Gene3D" id="3.40.50.150">
    <property type="entry name" value="Vaccinia Virus protein VP39"/>
    <property type="match status" value="1"/>
</dbReference>
<dbReference type="AlphaFoldDB" id="A0A0C9RPJ3"/>
<sequence length="127" mass="14787">MDPWVVEKVLRPNLEHTGFEDQSVIHMVRVETFLEQSEKTNCKLGSFDYISVTPPYEAVDYTVLMDQLSRSSLVGKDAFILVEYPKRTVMHDYCGSLVKIADRRYGRTYLAVYGPEWSRRKRQSEST</sequence>
<proteinExistence type="predicted"/>
<evidence type="ECO:0000256" key="2">
    <source>
        <dbReference type="ARBA" id="ARBA00022679"/>
    </source>
</evidence>
<accession>A0A0C9RPJ3</accession>
<dbReference type="SUPFAM" id="SSF53335">
    <property type="entry name" value="S-adenosyl-L-methionine-dependent methyltransferases"/>
    <property type="match status" value="1"/>
</dbReference>
<dbReference type="PANTHER" id="PTHR43542">
    <property type="entry name" value="METHYLTRANSFERASE"/>
    <property type="match status" value="1"/>
</dbReference>
<dbReference type="Pfam" id="PF03602">
    <property type="entry name" value="Cons_hypoth95"/>
    <property type="match status" value="1"/>
</dbReference>
<dbReference type="GO" id="GO:0008168">
    <property type="term" value="F:methyltransferase activity"/>
    <property type="evidence" value="ECO:0007669"/>
    <property type="project" value="UniProtKB-KW"/>
</dbReference>
<name>A0A0C9RPJ3_9CONI</name>
<dbReference type="GO" id="GO:0031167">
    <property type="term" value="P:rRNA methylation"/>
    <property type="evidence" value="ECO:0007669"/>
    <property type="project" value="InterPro"/>
</dbReference>
<dbReference type="InterPro" id="IPR004398">
    <property type="entry name" value="RNA_MeTrfase_RsmD"/>
</dbReference>
<dbReference type="PANTHER" id="PTHR43542:SF1">
    <property type="entry name" value="METHYLTRANSFERASE"/>
    <property type="match status" value="1"/>
</dbReference>
<evidence type="ECO:0000256" key="1">
    <source>
        <dbReference type="ARBA" id="ARBA00022603"/>
    </source>
</evidence>
<protein>
    <submittedName>
        <fullName evidence="3">TSA: Wollemia nobilis Ref_Wollemi_Transcript_5352_604 transcribed RNA sequence</fullName>
    </submittedName>
</protein>
<keyword evidence="2" id="KW-0808">Transferase</keyword>
<keyword evidence="1" id="KW-0489">Methyltransferase</keyword>
<organism evidence="3">
    <name type="scientific">Wollemia nobilis</name>
    <dbReference type="NCBI Taxonomy" id="56998"/>
    <lineage>
        <taxon>Eukaryota</taxon>
        <taxon>Viridiplantae</taxon>
        <taxon>Streptophyta</taxon>
        <taxon>Embryophyta</taxon>
        <taxon>Tracheophyta</taxon>
        <taxon>Spermatophyta</taxon>
        <taxon>Pinopsida</taxon>
        <taxon>Pinidae</taxon>
        <taxon>Conifers II</taxon>
        <taxon>Araucariales</taxon>
        <taxon>Araucariaceae</taxon>
        <taxon>Wollemia</taxon>
    </lineage>
</organism>
<reference evidence="3" key="1">
    <citation type="submission" date="2015-02" db="EMBL/GenBank/DDBJ databases">
        <title>A transcriptome of Wollemia nobilis - a relic of Gondwana.</title>
        <authorList>
            <person name="Chia J.Y."/>
            <person name="Leong Y.S."/>
            <person name="Abdul Karim S."/>
            <person name="Wan Azmi N."/>
            <person name="Hercus R."/>
            <person name="Croft L."/>
        </authorList>
    </citation>
    <scope>NUCLEOTIDE SEQUENCE</scope>
    <source>
        <strain evidence="3">MaeBrown</strain>
        <tissue evidence="3">Leaf</tissue>
    </source>
</reference>
<dbReference type="InterPro" id="IPR029063">
    <property type="entry name" value="SAM-dependent_MTases_sf"/>
</dbReference>
<evidence type="ECO:0000313" key="3">
    <source>
        <dbReference type="EMBL" id="JAG88841.1"/>
    </source>
</evidence>